<reference evidence="1" key="1">
    <citation type="submission" date="2014-11" db="EMBL/GenBank/DDBJ databases">
        <authorList>
            <person name="Amaro Gonzalez C."/>
        </authorList>
    </citation>
    <scope>NUCLEOTIDE SEQUENCE</scope>
</reference>
<accession>A0A0E9SW59</accession>
<proteinExistence type="predicted"/>
<dbReference type="EMBL" id="GBXM01063697">
    <property type="protein sequence ID" value="JAH44880.1"/>
    <property type="molecule type" value="Transcribed_RNA"/>
</dbReference>
<name>A0A0E9SW59_ANGAN</name>
<protein>
    <submittedName>
        <fullName evidence="1">Uncharacterized protein</fullName>
    </submittedName>
</protein>
<dbReference type="AlphaFoldDB" id="A0A0E9SW59"/>
<evidence type="ECO:0000313" key="1">
    <source>
        <dbReference type="EMBL" id="JAH44880.1"/>
    </source>
</evidence>
<organism evidence="1">
    <name type="scientific">Anguilla anguilla</name>
    <name type="common">European freshwater eel</name>
    <name type="synonym">Muraena anguilla</name>
    <dbReference type="NCBI Taxonomy" id="7936"/>
    <lineage>
        <taxon>Eukaryota</taxon>
        <taxon>Metazoa</taxon>
        <taxon>Chordata</taxon>
        <taxon>Craniata</taxon>
        <taxon>Vertebrata</taxon>
        <taxon>Euteleostomi</taxon>
        <taxon>Actinopterygii</taxon>
        <taxon>Neopterygii</taxon>
        <taxon>Teleostei</taxon>
        <taxon>Anguilliformes</taxon>
        <taxon>Anguillidae</taxon>
        <taxon>Anguilla</taxon>
    </lineage>
</organism>
<sequence>MTTCLHAIIRKKIEHENSITLRNFLYSHAMVNVAIRASLS</sequence>
<reference evidence="1" key="2">
    <citation type="journal article" date="2015" name="Fish Shellfish Immunol.">
        <title>Early steps in the European eel (Anguilla anguilla)-Vibrio vulnificus interaction in the gills: Role of the RtxA13 toxin.</title>
        <authorList>
            <person name="Callol A."/>
            <person name="Pajuelo D."/>
            <person name="Ebbesson L."/>
            <person name="Teles M."/>
            <person name="MacKenzie S."/>
            <person name="Amaro C."/>
        </authorList>
    </citation>
    <scope>NUCLEOTIDE SEQUENCE</scope>
</reference>